<dbReference type="GO" id="GO:0005666">
    <property type="term" value="C:RNA polymerase III complex"/>
    <property type="evidence" value="ECO:0007669"/>
    <property type="project" value="InterPro"/>
</dbReference>
<evidence type="ECO:0000256" key="3">
    <source>
        <dbReference type="ARBA" id="ARBA00023163"/>
    </source>
</evidence>
<evidence type="ECO:0000313" key="7">
    <source>
        <dbReference type="Proteomes" id="UP000639772"/>
    </source>
</evidence>
<evidence type="ECO:0000256" key="4">
    <source>
        <dbReference type="ARBA" id="ARBA00023242"/>
    </source>
</evidence>
<dbReference type="AlphaFoldDB" id="A0A835QHK0"/>
<dbReference type="PANTHER" id="PTHR13408:SF0">
    <property type="entry name" value="DNA-DIRECTED RNA POLYMERASE III SUBUNIT RPC4"/>
    <property type="match status" value="1"/>
</dbReference>
<dbReference type="Pfam" id="PF05132">
    <property type="entry name" value="RNA_pol_Rpc4"/>
    <property type="match status" value="2"/>
</dbReference>
<protein>
    <recommendedName>
        <fullName evidence="8">DNA-directed RNA polymerase III subunit RPC4</fullName>
    </recommendedName>
</protein>
<proteinExistence type="predicted"/>
<comment type="caution">
    <text evidence="6">The sequence shown here is derived from an EMBL/GenBank/DDBJ whole genome shotgun (WGS) entry which is preliminary data.</text>
</comment>
<feature type="region of interest" description="Disordered" evidence="5">
    <location>
        <begin position="1"/>
        <end position="46"/>
    </location>
</feature>
<feature type="compositionally biased region" description="Basic and acidic residues" evidence="5">
    <location>
        <begin position="101"/>
        <end position="112"/>
    </location>
</feature>
<feature type="region of interest" description="Disordered" evidence="5">
    <location>
        <begin position="60"/>
        <end position="119"/>
    </location>
</feature>
<name>A0A835QHK0_VANPL</name>
<keyword evidence="3" id="KW-0804">Transcription</keyword>
<reference evidence="6 7" key="1">
    <citation type="journal article" date="2020" name="Nat. Food">
        <title>A phased Vanilla planifolia genome enables genetic improvement of flavour and production.</title>
        <authorList>
            <person name="Hasing T."/>
            <person name="Tang H."/>
            <person name="Brym M."/>
            <person name="Khazi F."/>
            <person name="Huang T."/>
            <person name="Chambers A.H."/>
        </authorList>
    </citation>
    <scope>NUCLEOTIDE SEQUENCE [LARGE SCALE GENOMIC DNA]</scope>
    <source>
        <tissue evidence="6">Leaf</tissue>
    </source>
</reference>
<keyword evidence="4" id="KW-0539">Nucleus</keyword>
<organism evidence="6 7">
    <name type="scientific">Vanilla planifolia</name>
    <name type="common">Vanilla</name>
    <dbReference type="NCBI Taxonomy" id="51239"/>
    <lineage>
        <taxon>Eukaryota</taxon>
        <taxon>Viridiplantae</taxon>
        <taxon>Streptophyta</taxon>
        <taxon>Embryophyta</taxon>
        <taxon>Tracheophyta</taxon>
        <taxon>Spermatophyta</taxon>
        <taxon>Magnoliopsida</taxon>
        <taxon>Liliopsida</taxon>
        <taxon>Asparagales</taxon>
        <taxon>Orchidaceae</taxon>
        <taxon>Vanilloideae</taxon>
        <taxon>Vanilleae</taxon>
        <taxon>Vanilla</taxon>
    </lineage>
</organism>
<comment type="subcellular location">
    <subcellularLocation>
        <location evidence="1">Nucleus</location>
    </subcellularLocation>
</comment>
<dbReference type="OrthoDB" id="747670at2759"/>
<feature type="region of interest" description="Disordered" evidence="5">
    <location>
        <begin position="388"/>
        <end position="412"/>
    </location>
</feature>
<dbReference type="PANTHER" id="PTHR13408">
    <property type="entry name" value="DNA-DIRECTED RNA POLYMERASE III"/>
    <property type="match status" value="1"/>
</dbReference>
<evidence type="ECO:0000256" key="2">
    <source>
        <dbReference type="ARBA" id="ARBA00022478"/>
    </source>
</evidence>
<feature type="compositionally biased region" description="Basic residues" evidence="5">
    <location>
        <begin position="14"/>
        <end position="28"/>
    </location>
</feature>
<feature type="region of interest" description="Disordered" evidence="5">
    <location>
        <begin position="194"/>
        <end position="218"/>
    </location>
</feature>
<dbReference type="EMBL" id="JADCNM010000009">
    <property type="protein sequence ID" value="KAG0469127.1"/>
    <property type="molecule type" value="Genomic_DNA"/>
</dbReference>
<sequence>MNDGSDRGSAPASRRFKFAPKVPVRKAARPASSKSESSAGKDDVIDRELLAKINSAKSQDSFARRFKGEKKTPPAQVTFGYDGTPREARSFGIPQGSIESSSKEDEPSHESPSKPYIEPWDYARSNYPITLPLRRPYSGDPEVLDKLEFGEGGTQKLPINESQINAAEQLGLMEESDEPKMIFLQFPTRLPVVVPPTDEGRDHRRKATSSSPAGKLEDLPPGYMGKLLVYKSGKVKMKLGEILFDVSPGVGHIFSEEVVAINAKERQFCVLGELNKHAVVTPDVDSLGFMVDLKFYNLVTFGFPLHLPFFSHIKDYARSNYPITLPLRRPYSGDPEVLDKLEFGEGGTQKLPINESQINAAEQLGLMEESDEPKMIFLQFPTRLPVVVPPTDEGRDHRRKATSSSPAGKLEDLPPGYMGKLLVYKSGKVKMKLGEILFDVSPGVGHIFSEEVVAINAKERQFCVLGELNKHAVVTPDVDSLGFMVDLKK</sequence>
<accession>A0A835QHK0</accession>
<gene>
    <name evidence="6" type="ORF">HPP92_018455</name>
</gene>
<dbReference type="GO" id="GO:0003677">
    <property type="term" value="F:DNA binding"/>
    <property type="evidence" value="ECO:0007669"/>
    <property type="project" value="InterPro"/>
</dbReference>
<evidence type="ECO:0000256" key="5">
    <source>
        <dbReference type="SAM" id="MobiDB-lite"/>
    </source>
</evidence>
<evidence type="ECO:0000313" key="6">
    <source>
        <dbReference type="EMBL" id="KAG0469127.1"/>
    </source>
</evidence>
<dbReference type="InterPro" id="IPR007811">
    <property type="entry name" value="RPC4"/>
</dbReference>
<dbReference type="GO" id="GO:0042797">
    <property type="term" value="P:tRNA transcription by RNA polymerase III"/>
    <property type="evidence" value="ECO:0007669"/>
    <property type="project" value="TreeGrafter"/>
</dbReference>
<evidence type="ECO:0008006" key="8">
    <source>
        <dbReference type="Google" id="ProtNLM"/>
    </source>
</evidence>
<evidence type="ECO:0000256" key="1">
    <source>
        <dbReference type="ARBA" id="ARBA00004123"/>
    </source>
</evidence>
<dbReference type="Proteomes" id="UP000639772">
    <property type="component" value="Chromosome 9"/>
</dbReference>
<keyword evidence="2" id="KW-0240">DNA-directed RNA polymerase</keyword>